<dbReference type="RefSeq" id="WP_021393896.1">
    <property type="nucleotide sequence ID" value="NZ_CAACZS010000013.1"/>
</dbReference>
<evidence type="ECO:0000313" key="2">
    <source>
        <dbReference type="Proteomes" id="UP000189137"/>
    </source>
</evidence>
<sequence length="107" mass="12036">MLNINEEKIEKLKQKKALNNLNTSQETQDNDITDLMLATAEICEMVLSSQQTSTMSLKNIKLNEGGSSMAAIYVGLIERGLKTIEQVPIKYREEVRKMCEALEISLS</sequence>
<dbReference type="EMBL" id="FUPS01000014">
    <property type="protein sequence ID" value="SJS96737.1"/>
    <property type="molecule type" value="Genomic_DNA"/>
</dbReference>
<dbReference type="NCBIfam" id="NF040910">
    <property type="entry name" value="CD1375_fam"/>
    <property type="match status" value="1"/>
</dbReference>
<protein>
    <recommendedName>
        <fullName evidence="3">Phage protein</fullName>
    </recommendedName>
</protein>
<dbReference type="AlphaFoldDB" id="A0A9X8RLE1"/>
<evidence type="ECO:0008006" key="3">
    <source>
        <dbReference type="Google" id="ProtNLM"/>
    </source>
</evidence>
<organism evidence="1 2">
    <name type="scientific">Clostridioides difficile</name>
    <name type="common">Peptoclostridium difficile</name>
    <dbReference type="NCBI Taxonomy" id="1496"/>
    <lineage>
        <taxon>Bacteria</taxon>
        <taxon>Bacillati</taxon>
        <taxon>Bacillota</taxon>
        <taxon>Clostridia</taxon>
        <taxon>Peptostreptococcales</taxon>
        <taxon>Peptostreptococcaceae</taxon>
        <taxon>Clostridioides</taxon>
    </lineage>
</organism>
<gene>
    <name evidence="1" type="ORF">SAMEA3375112_03274</name>
</gene>
<dbReference type="Proteomes" id="UP000189137">
    <property type="component" value="Unassembled WGS sequence"/>
</dbReference>
<evidence type="ECO:0000313" key="1">
    <source>
        <dbReference type="EMBL" id="SJS96737.1"/>
    </source>
</evidence>
<dbReference type="InterPro" id="IPR047907">
    <property type="entry name" value="CD1375-like"/>
</dbReference>
<comment type="caution">
    <text evidence="1">The sequence shown here is derived from an EMBL/GenBank/DDBJ whole genome shotgun (WGS) entry which is preliminary data.</text>
</comment>
<name>A0A9X8RLE1_CLODI</name>
<reference evidence="1 2" key="1">
    <citation type="submission" date="2017-02" db="EMBL/GenBank/DDBJ databases">
        <authorList>
            <consortium name="Pathogen Informatics"/>
        </authorList>
    </citation>
    <scope>NUCLEOTIDE SEQUENCE [LARGE SCALE GENOMIC DNA]</scope>
    <source>
        <strain evidence="1 2">VRECD0157</strain>
    </source>
</reference>
<accession>A0A9X8RLE1</accession>
<proteinExistence type="predicted"/>